<feature type="domain" description="HTH araC/xylS-type" evidence="4">
    <location>
        <begin position="216"/>
        <end position="317"/>
    </location>
</feature>
<dbReference type="Proteomes" id="UP000547510">
    <property type="component" value="Unassembled WGS sequence"/>
</dbReference>
<name>A0A841CC80_9PSEU</name>
<keyword evidence="1" id="KW-0805">Transcription regulation</keyword>
<dbReference type="GO" id="GO:0003700">
    <property type="term" value="F:DNA-binding transcription factor activity"/>
    <property type="evidence" value="ECO:0007669"/>
    <property type="project" value="InterPro"/>
</dbReference>
<keyword evidence="6" id="KW-1185">Reference proteome</keyword>
<sequence length="331" mass="36966">MTDFATNAASTPQDRLEQFQTVASSAFAPLGIVPHDIRRLRARIRAELTGGLLVSDIRSSACTVNRHFRHISSTDNDVYKIVLQVSGRMVVSQDGRRSEMLPGDIAIYDTTRPYTLEHRAETLGREDEFRTIAIACPRPYLAPNAATLRQVIALPVPTRRGVRRLVAGFFTGLADELGTDVALGGIHLADSLVDMIAMTFTGRDVVVENGRSGLADRITAYCEANLADPNLSPRMIARTHRISVRYLYRLFAEQDRPLSAWIRSRRLERIRQDLENPRLAGRTVAAIAARWGLYDAPHVSRTFRAAYGISPSDYRRHALRTSEIATRRAVD</sequence>
<comment type="caution">
    <text evidence="5">The sequence shown here is derived from an EMBL/GenBank/DDBJ whole genome shotgun (WGS) entry which is preliminary data.</text>
</comment>
<keyword evidence="3" id="KW-0804">Transcription</keyword>
<dbReference type="GO" id="GO:0043565">
    <property type="term" value="F:sequence-specific DNA binding"/>
    <property type="evidence" value="ECO:0007669"/>
    <property type="project" value="InterPro"/>
</dbReference>
<evidence type="ECO:0000256" key="3">
    <source>
        <dbReference type="ARBA" id="ARBA00023163"/>
    </source>
</evidence>
<evidence type="ECO:0000313" key="6">
    <source>
        <dbReference type="Proteomes" id="UP000547510"/>
    </source>
</evidence>
<reference evidence="5 6" key="1">
    <citation type="submission" date="2020-08" db="EMBL/GenBank/DDBJ databases">
        <title>Genomic Encyclopedia of Type Strains, Phase III (KMG-III): the genomes of soil and plant-associated and newly described type strains.</title>
        <authorList>
            <person name="Whitman W."/>
        </authorList>
    </citation>
    <scope>NUCLEOTIDE SEQUENCE [LARGE SCALE GENOMIC DNA]</scope>
    <source>
        <strain evidence="5 6">CECT 8640</strain>
    </source>
</reference>
<organism evidence="5 6">
    <name type="scientific">Saccharothrix tamanrassetensis</name>
    <dbReference type="NCBI Taxonomy" id="1051531"/>
    <lineage>
        <taxon>Bacteria</taxon>
        <taxon>Bacillati</taxon>
        <taxon>Actinomycetota</taxon>
        <taxon>Actinomycetes</taxon>
        <taxon>Pseudonocardiales</taxon>
        <taxon>Pseudonocardiaceae</taxon>
        <taxon>Saccharothrix</taxon>
    </lineage>
</organism>
<dbReference type="SMART" id="SM00342">
    <property type="entry name" value="HTH_ARAC"/>
    <property type="match status" value="1"/>
</dbReference>
<dbReference type="AlphaFoldDB" id="A0A841CC80"/>
<dbReference type="RefSeq" id="WP_184687302.1">
    <property type="nucleotide sequence ID" value="NZ_JACHJN010000001.1"/>
</dbReference>
<dbReference type="Pfam" id="PF12833">
    <property type="entry name" value="HTH_18"/>
    <property type="match status" value="1"/>
</dbReference>
<dbReference type="PROSITE" id="PS01124">
    <property type="entry name" value="HTH_ARAC_FAMILY_2"/>
    <property type="match status" value="1"/>
</dbReference>
<dbReference type="SUPFAM" id="SSF46689">
    <property type="entry name" value="Homeodomain-like"/>
    <property type="match status" value="1"/>
</dbReference>
<dbReference type="InterPro" id="IPR009057">
    <property type="entry name" value="Homeodomain-like_sf"/>
</dbReference>
<evidence type="ECO:0000313" key="5">
    <source>
        <dbReference type="EMBL" id="MBB5953615.1"/>
    </source>
</evidence>
<gene>
    <name evidence="5" type="ORF">FHS29_000185</name>
</gene>
<dbReference type="InterPro" id="IPR050204">
    <property type="entry name" value="AraC_XylS_family_regulators"/>
</dbReference>
<accession>A0A841CC80</accession>
<keyword evidence="2 5" id="KW-0238">DNA-binding</keyword>
<dbReference type="Gene3D" id="1.10.10.60">
    <property type="entry name" value="Homeodomain-like"/>
    <property type="match status" value="1"/>
</dbReference>
<protein>
    <submittedName>
        <fullName evidence="5">AraC-like DNA-binding protein</fullName>
    </submittedName>
</protein>
<evidence type="ECO:0000256" key="2">
    <source>
        <dbReference type="ARBA" id="ARBA00023125"/>
    </source>
</evidence>
<proteinExistence type="predicted"/>
<evidence type="ECO:0000256" key="1">
    <source>
        <dbReference type="ARBA" id="ARBA00023015"/>
    </source>
</evidence>
<dbReference type="Pfam" id="PF14525">
    <property type="entry name" value="AraC_binding_2"/>
    <property type="match status" value="1"/>
</dbReference>
<dbReference type="PANTHER" id="PTHR46796:SF6">
    <property type="entry name" value="ARAC SUBFAMILY"/>
    <property type="match status" value="1"/>
</dbReference>
<dbReference type="EMBL" id="JACHJN010000001">
    <property type="protein sequence ID" value="MBB5953615.1"/>
    <property type="molecule type" value="Genomic_DNA"/>
</dbReference>
<dbReference type="InterPro" id="IPR035418">
    <property type="entry name" value="AraC-bd_2"/>
</dbReference>
<dbReference type="PANTHER" id="PTHR46796">
    <property type="entry name" value="HTH-TYPE TRANSCRIPTIONAL ACTIVATOR RHAS-RELATED"/>
    <property type="match status" value="1"/>
</dbReference>
<evidence type="ECO:0000259" key="4">
    <source>
        <dbReference type="PROSITE" id="PS01124"/>
    </source>
</evidence>
<dbReference type="InterPro" id="IPR018060">
    <property type="entry name" value="HTH_AraC"/>
</dbReference>